<dbReference type="KEGG" id="dpd:Deipe_2875"/>
<dbReference type="RefSeq" id="WP_015236640.1">
    <property type="nucleotide sequence ID" value="NC_019793.1"/>
</dbReference>
<protein>
    <submittedName>
        <fullName evidence="2">Protein involved in beta-1,3-glucan synthesis</fullName>
    </submittedName>
</protein>
<dbReference type="InterPro" id="IPR037883">
    <property type="entry name" value="Knr4/Smi1-like_sf"/>
</dbReference>
<feature type="domain" description="Knr4/Smi1-like" evidence="1">
    <location>
        <begin position="30"/>
        <end position="171"/>
    </location>
</feature>
<dbReference type="AlphaFoldDB" id="L0A363"/>
<dbReference type="InterPro" id="IPR018958">
    <property type="entry name" value="Knr4/Smi1-like_dom"/>
</dbReference>
<dbReference type="Proteomes" id="UP000010467">
    <property type="component" value="Chromosome"/>
</dbReference>
<dbReference type="PATRIC" id="fig|937777.3.peg.2892"/>
<name>L0A363_DEIPD</name>
<gene>
    <name evidence="2" type="ordered locus">Deipe_2875</name>
</gene>
<dbReference type="PANTHER" id="PTHR47432">
    <property type="entry name" value="CELL WALL ASSEMBLY REGULATOR SMI1"/>
    <property type="match status" value="1"/>
</dbReference>
<proteinExistence type="predicted"/>
<dbReference type="eggNOG" id="COG4282">
    <property type="taxonomic scope" value="Bacteria"/>
</dbReference>
<dbReference type="SMART" id="SM00860">
    <property type="entry name" value="SMI1_KNR4"/>
    <property type="match status" value="1"/>
</dbReference>
<dbReference type="OrthoDB" id="7593948at2"/>
<keyword evidence="3" id="KW-1185">Reference proteome</keyword>
<evidence type="ECO:0000313" key="3">
    <source>
        <dbReference type="Proteomes" id="UP000010467"/>
    </source>
</evidence>
<dbReference type="EMBL" id="CP003382">
    <property type="protein sequence ID" value="AFZ68338.1"/>
    <property type="molecule type" value="Genomic_DNA"/>
</dbReference>
<sequence length="205" mass="22857">MTPTTVQLWHVLIEAIERIVPGTHLRLNGPASEHDLVQLEERIGFPLPADVRAIYKVNNGEADDLVPGVIFNLKFLPIREVLRLIHGFQELRESGICEEGDVPDDRRLRIGFPSVTLVPFLDDTTGNQIGYDVNPGPLGRAGQIVVFGADYEEVDIPCTSITECLTVLIEQIQNGNYVVENEPYCHYSGMRLKDKSFSALGKVLF</sequence>
<reference evidence="3" key="1">
    <citation type="submission" date="2012-03" db="EMBL/GenBank/DDBJ databases">
        <title>Complete sequence of chromosome of Deinococcus peraridilitoris DSM 19664.</title>
        <authorList>
            <person name="Lucas S."/>
            <person name="Copeland A."/>
            <person name="Lapidus A."/>
            <person name="Glavina del Rio T."/>
            <person name="Dalin E."/>
            <person name="Tice H."/>
            <person name="Bruce D."/>
            <person name="Goodwin L."/>
            <person name="Pitluck S."/>
            <person name="Peters L."/>
            <person name="Mikhailova N."/>
            <person name="Lu M."/>
            <person name="Kyrpides N."/>
            <person name="Mavromatis K."/>
            <person name="Ivanova N."/>
            <person name="Brettin T."/>
            <person name="Detter J.C."/>
            <person name="Han C."/>
            <person name="Larimer F."/>
            <person name="Land M."/>
            <person name="Hauser L."/>
            <person name="Markowitz V."/>
            <person name="Cheng J.-F."/>
            <person name="Hugenholtz P."/>
            <person name="Woyke T."/>
            <person name="Wu D."/>
            <person name="Pukall R."/>
            <person name="Steenblock K."/>
            <person name="Brambilla E."/>
            <person name="Klenk H.-P."/>
            <person name="Eisen J.A."/>
        </authorList>
    </citation>
    <scope>NUCLEOTIDE SEQUENCE [LARGE SCALE GENOMIC DNA]</scope>
    <source>
        <strain evidence="3">DSM 19664 / LMG 22246 / CIP 109416 / KR-200</strain>
    </source>
</reference>
<dbReference type="Gene3D" id="3.40.1580.10">
    <property type="entry name" value="SMI1/KNR4-like"/>
    <property type="match status" value="1"/>
</dbReference>
<dbReference type="InterPro" id="IPR051873">
    <property type="entry name" value="KNR4/SMI1_regulator"/>
</dbReference>
<dbReference type="HOGENOM" id="CLU_085722_1_0_0"/>
<organism evidence="2 3">
    <name type="scientific">Deinococcus peraridilitoris (strain DSM 19664 / LMG 22246 / CIP 109416 / KR-200)</name>
    <dbReference type="NCBI Taxonomy" id="937777"/>
    <lineage>
        <taxon>Bacteria</taxon>
        <taxon>Thermotogati</taxon>
        <taxon>Deinococcota</taxon>
        <taxon>Deinococci</taxon>
        <taxon>Deinococcales</taxon>
        <taxon>Deinococcaceae</taxon>
        <taxon>Deinococcus</taxon>
    </lineage>
</organism>
<accession>L0A363</accession>
<dbReference type="PANTHER" id="PTHR47432:SF1">
    <property type="entry name" value="CELL WALL ASSEMBLY REGULATOR SMI1"/>
    <property type="match status" value="1"/>
</dbReference>
<evidence type="ECO:0000313" key="2">
    <source>
        <dbReference type="EMBL" id="AFZ68338.1"/>
    </source>
</evidence>
<dbReference type="SUPFAM" id="SSF160631">
    <property type="entry name" value="SMI1/KNR4-like"/>
    <property type="match status" value="1"/>
</dbReference>
<dbReference type="Pfam" id="PF09346">
    <property type="entry name" value="SMI1_KNR4"/>
    <property type="match status" value="1"/>
</dbReference>
<evidence type="ECO:0000259" key="1">
    <source>
        <dbReference type="SMART" id="SM00860"/>
    </source>
</evidence>